<dbReference type="InterPro" id="IPR006104">
    <property type="entry name" value="Glyco_hydro_2_N"/>
</dbReference>
<evidence type="ECO:0000256" key="1">
    <source>
        <dbReference type="ARBA" id="ARBA00007401"/>
    </source>
</evidence>
<keyword evidence="7" id="KW-1185">Reference proteome</keyword>
<dbReference type="Pfam" id="PF16355">
    <property type="entry name" value="DUF4982"/>
    <property type="match status" value="1"/>
</dbReference>
<keyword evidence="3" id="KW-0326">Glycosidase</keyword>
<protein>
    <submittedName>
        <fullName evidence="6">DUF4982 domain-containing protein</fullName>
    </submittedName>
</protein>
<organism evidence="6 7">
    <name type="scientific">Pedobacter segetis</name>
    <dbReference type="NCBI Taxonomy" id="2793069"/>
    <lineage>
        <taxon>Bacteria</taxon>
        <taxon>Pseudomonadati</taxon>
        <taxon>Bacteroidota</taxon>
        <taxon>Sphingobacteriia</taxon>
        <taxon>Sphingobacteriales</taxon>
        <taxon>Sphingobacteriaceae</taxon>
        <taxon>Pedobacter</taxon>
    </lineage>
</organism>
<accession>A0ABS1BN29</accession>
<dbReference type="PANTHER" id="PTHR42732">
    <property type="entry name" value="BETA-GALACTOSIDASE"/>
    <property type="match status" value="1"/>
</dbReference>
<gene>
    <name evidence="6" type="ORF">I5M32_11610</name>
</gene>
<dbReference type="Pfam" id="PF13287">
    <property type="entry name" value="Fn3_assoc"/>
    <property type="match status" value="1"/>
</dbReference>
<dbReference type="InterPro" id="IPR051913">
    <property type="entry name" value="GH2_Domain-Containing"/>
</dbReference>
<dbReference type="InterPro" id="IPR017853">
    <property type="entry name" value="GH"/>
</dbReference>
<dbReference type="Gene3D" id="2.60.120.260">
    <property type="entry name" value="Galactose-binding domain-like"/>
    <property type="match status" value="2"/>
</dbReference>
<keyword evidence="4" id="KW-0732">Signal</keyword>
<dbReference type="SUPFAM" id="SSF49303">
    <property type="entry name" value="beta-Galactosidase/glucuronidase domain"/>
    <property type="match status" value="1"/>
</dbReference>
<comment type="caution">
    <text evidence="6">The sequence shown here is derived from an EMBL/GenBank/DDBJ whole genome shotgun (WGS) entry which is preliminary data.</text>
</comment>
<dbReference type="InterPro" id="IPR013783">
    <property type="entry name" value="Ig-like_fold"/>
</dbReference>
<dbReference type="InterPro" id="IPR032311">
    <property type="entry name" value="DUF4982"/>
</dbReference>
<reference evidence="6 7" key="1">
    <citation type="submission" date="2020-12" db="EMBL/GenBank/DDBJ databases">
        <title>Bacterial novel species Pedobacter sp. SD-b isolated from soil.</title>
        <authorList>
            <person name="Jung H.-Y."/>
        </authorList>
    </citation>
    <scope>NUCLEOTIDE SEQUENCE [LARGE SCALE GENOMIC DNA]</scope>
    <source>
        <strain evidence="6 7">SD-b</strain>
    </source>
</reference>
<evidence type="ECO:0000256" key="3">
    <source>
        <dbReference type="ARBA" id="ARBA00023295"/>
    </source>
</evidence>
<dbReference type="InterPro" id="IPR005084">
    <property type="entry name" value="CBM6"/>
</dbReference>
<proteinExistence type="inferred from homology"/>
<comment type="similarity">
    <text evidence="1">Belongs to the glycosyl hydrolase 2 family.</text>
</comment>
<dbReference type="Proteomes" id="UP000660024">
    <property type="component" value="Unassembled WGS sequence"/>
</dbReference>
<dbReference type="Pfam" id="PF02837">
    <property type="entry name" value="Glyco_hydro_2_N"/>
    <property type="match status" value="1"/>
</dbReference>
<name>A0ABS1BN29_9SPHI</name>
<dbReference type="Gene3D" id="3.20.20.80">
    <property type="entry name" value="Glycosidases"/>
    <property type="match status" value="1"/>
</dbReference>
<dbReference type="SUPFAM" id="SSF51445">
    <property type="entry name" value="(Trans)glycosidases"/>
    <property type="match status" value="1"/>
</dbReference>
<dbReference type="Gene3D" id="2.60.40.10">
    <property type="entry name" value="Immunoglobulins"/>
    <property type="match status" value="3"/>
</dbReference>
<dbReference type="RefSeq" id="WP_200586492.1">
    <property type="nucleotide sequence ID" value="NZ_JAEHFY010000015.1"/>
</dbReference>
<dbReference type="EMBL" id="JAEHFY010000015">
    <property type="protein sequence ID" value="MBK0383604.1"/>
    <property type="molecule type" value="Genomic_DNA"/>
</dbReference>
<dbReference type="InterPro" id="IPR036156">
    <property type="entry name" value="Beta-gal/glucu_dom_sf"/>
</dbReference>
<keyword evidence="2" id="KW-0378">Hydrolase</keyword>
<feature type="domain" description="CBM6" evidence="5">
    <location>
        <begin position="886"/>
        <end position="1011"/>
    </location>
</feature>
<evidence type="ECO:0000259" key="5">
    <source>
        <dbReference type="PROSITE" id="PS51175"/>
    </source>
</evidence>
<feature type="signal peptide" evidence="4">
    <location>
        <begin position="1"/>
        <end position="19"/>
    </location>
</feature>
<evidence type="ECO:0000313" key="7">
    <source>
        <dbReference type="Proteomes" id="UP000660024"/>
    </source>
</evidence>
<dbReference type="InterPro" id="IPR006102">
    <property type="entry name" value="Ig-like_GH2"/>
</dbReference>
<feature type="chain" id="PRO_5047329223" evidence="4">
    <location>
        <begin position="20"/>
        <end position="1011"/>
    </location>
</feature>
<dbReference type="SUPFAM" id="SSF49785">
    <property type="entry name" value="Galactose-binding domain-like"/>
    <property type="match status" value="2"/>
</dbReference>
<dbReference type="InterPro" id="IPR006103">
    <property type="entry name" value="Glyco_hydro_2_cat"/>
</dbReference>
<dbReference type="Pfam" id="PF02836">
    <property type="entry name" value="Glyco_hydro_2_C"/>
    <property type="match status" value="1"/>
</dbReference>
<sequence length="1011" mass="115550">MLKIKFSVFLLLMALVANAQHLEFNFNDNWQFQKNPAKDLASLNSQQSNWKNVYVPHDWSFEEGITKNGTQGQGGGYHNGGIGWYKKDFNIKKDRLNKAVYLDFEGVYMNSEIWVNGNYLSKRPYGYISFRYEVSKYLKEGNNIIFVRADNEKEPSARWYHPCGIYAPVKMVIVNKTHIAPLGVTITTPKINNNLANVKSKILLENIDDLNDLSLQTNIIAPDGKIVAQQTQKLKSKQTEISLEVKQPKLWDTEHPDVYTLQTKVLKNNQVIDEVKNTFGIRTVEWKTATGFWLNGKNIKIRGVCEHYHGGPIGGAWTKPLLRWKLQKLKAMGINAIRTAHNPRPQMFFDLCDEMGIMVVDEIFDGWHKKAAEDYGKQAFADWWKRDMEEWINKDKNHPSIILHSLGNETEDPIAPQLVAYAHQLDPTRLVTSGASNSDDMDVIGVNGGSETQKFIETANFKKPFLSTEAPHTWQTRGYYRTQTWWRDGILKNTYPLPDLTKKEIFFYEWASPDKWNSKKNHFDSSYDNATVRISSRKSWELVRDLPWYAGNFRWTGFDYYGEAGLAHGGWPFRLFMGGAIDVAGFEKDLFYFYQSQWTVKPMVHILPDWSHPRMKKGTKIPVWVYSNTDEVELFLNGKSLGKDKPGTKAEEMQCDWMVPYEEGKLTAIAYKNGKQVAKEEIETVNYPTKLKNTVKVLPAEGGVKKYWMITSDGVNDKNQLYPYTENKVYYHLSPSLRLVSLENGDPVDSTNQVTANYRKMFMGKTLAIVQQTNNAQTESVVLASIIGDKKLYASKLISIYTEDLKLGAKAQKSKLEVYYTTNGDDPSTKGKLYKKAFEITDGTTVKAIVKQNHKIILSMSEKFGEQEGLFWGDENTKDPWKNRGVAFQAEDATLTGATKSADGRRFKGEGFITFNNNKEGSVKWYLENDGSEGSFDLSFKYANDDKKSKRPMVLWVNDKEVATLNFDNTGTWNPDWKTVSAKVWLNPGANYIELRTKGESGPNLDELIVE</sequence>
<evidence type="ECO:0000256" key="2">
    <source>
        <dbReference type="ARBA" id="ARBA00022801"/>
    </source>
</evidence>
<evidence type="ECO:0000313" key="6">
    <source>
        <dbReference type="EMBL" id="MBK0383604.1"/>
    </source>
</evidence>
<dbReference type="PANTHER" id="PTHR42732:SF1">
    <property type="entry name" value="BETA-MANNOSIDASE"/>
    <property type="match status" value="1"/>
</dbReference>
<evidence type="ECO:0000256" key="4">
    <source>
        <dbReference type="SAM" id="SignalP"/>
    </source>
</evidence>
<dbReference type="Pfam" id="PF00703">
    <property type="entry name" value="Glyco_hydro_2"/>
    <property type="match status" value="1"/>
</dbReference>
<dbReference type="InterPro" id="IPR008979">
    <property type="entry name" value="Galactose-bd-like_sf"/>
</dbReference>
<dbReference type="InterPro" id="IPR026876">
    <property type="entry name" value="Fn3_assoc_repeat"/>
</dbReference>
<dbReference type="PROSITE" id="PS51175">
    <property type="entry name" value="CBM6"/>
    <property type="match status" value="1"/>
</dbReference>
<dbReference type="PRINTS" id="PR00132">
    <property type="entry name" value="GLHYDRLASE2"/>
</dbReference>
<dbReference type="InterPro" id="IPR006101">
    <property type="entry name" value="Glyco_hydro_2"/>
</dbReference>